<accession>A0A0M2KJY0</accession>
<organism evidence="2 3">
    <name type="scientific">Erwinia tracheiphila</name>
    <dbReference type="NCBI Taxonomy" id="65700"/>
    <lineage>
        <taxon>Bacteria</taxon>
        <taxon>Pseudomonadati</taxon>
        <taxon>Pseudomonadota</taxon>
        <taxon>Gammaproteobacteria</taxon>
        <taxon>Enterobacterales</taxon>
        <taxon>Erwiniaceae</taxon>
        <taxon>Erwinia</taxon>
    </lineage>
</organism>
<evidence type="ECO:0000313" key="3">
    <source>
        <dbReference type="Proteomes" id="UP000033924"/>
    </source>
</evidence>
<dbReference type="Proteomes" id="UP000033924">
    <property type="component" value="Unassembled WGS sequence"/>
</dbReference>
<keyword evidence="3" id="KW-1185">Reference proteome</keyword>
<feature type="region of interest" description="Disordered" evidence="1">
    <location>
        <begin position="65"/>
        <end position="88"/>
    </location>
</feature>
<protein>
    <submittedName>
        <fullName evidence="2">Uncharacterized protein</fullName>
    </submittedName>
</protein>
<gene>
    <name evidence="2" type="ORF">SY86_23060</name>
</gene>
<dbReference type="STRING" id="65700.SY86_23060"/>
<reference evidence="2 3" key="1">
    <citation type="submission" date="2015-01" db="EMBL/GenBank/DDBJ databases">
        <title>Erwinia tracheiphila.</title>
        <authorList>
            <person name="Shapiro L.R."/>
        </authorList>
    </citation>
    <scope>NUCLEOTIDE SEQUENCE [LARGE SCALE GENOMIC DNA]</scope>
    <source>
        <strain evidence="2 3">BuffGH</strain>
    </source>
</reference>
<sequence length="88" mass="9533">MALASGLPGSLAGDGYPPEIFQQQKIISPVENIQASSHWLHEYSRSERSNLSVIQALTGLVVSSQRIQPGRTASAQDTDQHQGNYEPS</sequence>
<dbReference type="AlphaFoldDB" id="A0A0M2KJY0"/>
<evidence type="ECO:0000313" key="2">
    <source>
        <dbReference type="EMBL" id="KKF37617.1"/>
    </source>
</evidence>
<proteinExistence type="predicted"/>
<name>A0A0M2KJY0_9GAMM</name>
<dbReference type="EMBL" id="JXNU01000003">
    <property type="protein sequence ID" value="KKF37617.1"/>
    <property type="molecule type" value="Genomic_DNA"/>
</dbReference>
<dbReference type="PATRIC" id="fig|65700.7.peg.5743"/>
<evidence type="ECO:0000256" key="1">
    <source>
        <dbReference type="SAM" id="MobiDB-lite"/>
    </source>
</evidence>
<comment type="caution">
    <text evidence="2">The sequence shown here is derived from an EMBL/GenBank/DDBJ whole genome shotgun (WGS) entry which is preliminary data.</text>
</comment>